<dbReference type="EC" id="2.7.2.1" evidence="5"/>
<feature type="site" description="Transition state stabilizer" evidence="5">
    <location>
        <position position="240"/>
    </location>
</feature>
<comment type="subunit">
    <text evidence="5">Homodimer.</text>
</comment>
<feature type="site" description="Transition state stabilizer" evidence="5">
    <location>
        <position position="179"/>
    </location>
</feature>
<comment type="similarity">
    <text evidence="5 6">Belongs to the acetokinase family.</text>
</comment>
<dbReference type="GO" id="GO:0005737">
    <property type="term" value="C:cytoplasm"/>
    <property type="evidence" value="ECO:0007669"/>
    <property type="project" value="UniProtKB-SubCell"/>
</dbReference>
<dbReference type="PIRSF" id="PIRSF000722">
    <property type="entry name" value="Acetate_prop_kin"/>
    <property type="match status" value="1"/>
</dbReference>
<dbReference type="Pfam" id="PF00871">
    <property type="entry name" value="Acetate_kinase"/>
    <property type="match status" value="1"/>
</dbReference>
<evidence type="ECO:0000313" key="8">
    <source>
        <dbReference type="Proteomes" id="UP000886786"/>
    </source>
</evidence>
<dbReference type="EMBL" id="DVFV01000070">
    <property type="protein sequence ID" value="HIQ90769.1"/>
    <property type="molecule type" value="Genomic_DNA"/>
</dbReference>
<comment type="cofactor">
    <cofactor evidence="5">
        <name>Mg(2+)</name>
        <dbReference type="ChEBI" id="CHEBI:18420"/>
    </cofactor>
    <cofactor evidence="5">
        <name>Mn(2+)</name>
        <dbReference type="ChEBI" id="CHEBI:29035"/>
    </cofactor>
    <text evidence="5">Mg(2+). Can also accept Mn(2+).</text>
</comment>
<comment type="catalytic activity">
    <reaction evidence="5">
        <text>acetate + ATP = acetyl phosphate + ADP</text>
        <dbReference type="Rhea" id="RHEA:11352"/>
        <dbReference type="ChEBI" id="CHEBI:22191"/>
        <dbReference type="ChEBI" id="CHEBI:30089"/>
        <dbReference type="ChEBI" id="CHEBI:30616"/>
        <dbReference type="ChEBI" id="CHEBI:456216"/>
        <dbReference type="EC" id="2.7.2.1"/>
    </reaction>
</comment>
<dbReference type="Proteomes" id="UP000886786">
    <property type="component" value="Unassembled WGS sequence"/>
</dbReference>
<feature type="binding site" evidence="5">
    <location>
        <position position="90"/>
    </location>
    <ligand>
        <name>substrate</name>
    </ligand>
</feature>
<evidence type="ECO:0000256" key="3">
    <source>
        <dbReference type="ARBA" id="ARBA00022777"/>
    </source>
</evidence>
<dbReference type="GO" id="GO:0005524">
    <property type="term" value="F:ATP binding"/>
    <property type="evidence" value="ECO:0007669"/>
    <property type="project" value="UniProtKB-KW"/>
</dbReference>
<evidence type="ECO:0000256" key="2">
    <source>
        <dbReference type="ARBA" id="ARBA00022741"/>
    </source>
</evidence>
<dbReference type="Gene3D" id="3.30.420.40">
    <property type="match status" value="2"/>
</dbReference>
<comment type="pathway">
    <text evidence="5">Metabolic intermediate biosynthesis; acetyl-CoA biosynthesis; acetyl-CoA from acetate: step 1/2.</text>
</comment>
<keyword evidence="3 5" id="KW-0418">Kinase</keyword>
<accession>A0A9D1CYM8</accession>
<organism evidence="7 8">
    <name type="scientific">Candidatus Coprosoma intestinipullorum</name>
    <dbReference type="NCBI Taxonomy" id="2840752"/>
    <lineage>
        <taxon>Bacteria</taxon>
        <taxon>Bacillati</taxon>
        <taxon>Bacillota</taxon>
        <taxon>Bacillota incertae sedis</taxon>
        <taxon>Candidatus Coprosoma</taxon>
    </lineage>
</organism>
<evidence type="ECO:0000313" key="7">
    <source>
        <dbReference type="EMBL" id="HIQ90769.1"/>
    </source>
</evidence>
<dbReference type="GO" id="GO:0008776">
    <property type="term" value="F:acetate kinase activity"/>
    <property type="evidence" value="ECO:0007669"/>
    <property type="project" value="UniProtKB-UniRule"/>
</dbReference>
<comment type="subcellular location">
    <subcellularLocation>
        <location evidence="5">Cytoplasm</location>
    </subcellularLocation>
</comment>
<dbReference type="GO" id="GO:0006083">
    <property type="term" value="P:acetate metabolic process"/>
    <property type="evidence" value="ECO:0007669"/>
    <property type="project" value="TreeGrafter"/>
</dbReference>
<reference evidence="7" key="1">
    <citation type="submission" date="2020-10" db="EMBL/GenBank/DDBJ databases">
        <authorList>
            <person name="Gilroy R."/>
        </authorList>
    </citation>
    <scope>NUCLEOTIDE SEQUENCE</scope>
    <source>
        <strain evidence="7">CHK147-3167</strain>
    </source>
</reference>
<keyword evidence="5" id="KW-0460">Magnesium</keyword>
<keyword evidence="2 5" id="KW-0547">Nucleotide-binding</keyword>
<evidence type="ECO:0000256" key="4">
    <source>
        <dbReference type="ARBA" id="ARBA00022840"/>
    </source>
</evidence>
<dbReference type="GO" id="GO:0006085">
    <property type="term" value="P:acetyl-CoA biosynthetic process"/>
    <property type="evidence" value="ECO:0007669"/>
    <property type="project" value="UniProtKB-UniRule"/>
</dbReference>
<dbReference type="SUPFAM" id="SSF53067">
    <property type="entry name" value="Actin-like ATPase domain"/>
    <property type="match status" value="2"/>
</dbReference>
<evidence type="ECO:0000256" key="5">
    <source>
        <dbReference type="HAMAP-Rule" id="MF_00020"/>
    </source>
</evidence>
<reference evidence="7" key="2">
    <citation type="journal article" date="2021" name="PeerJ">
        <title>Extensive microbial diversity within the chicken gut microbiome revealed by metagenomics and culture.</title>
        <authorList>
            <person name="Gilroy R."/>
            <person name="Ravi A."/>
            <person name="Getino M."/>
            <person name="Pursley I."/>
            <person name="Horton D.L."/>
            <person name="Alikhan N.F."/>
            <person name="Baker D."/>
            <person name="Gharbi K."/>
            <person name="Hall N."/>
            <person name="Watson M."/>
            <person name="Adriaenssens E.M."/>
            <person name="Foster-Nyarko E."/>
            <person name="Jarju S."/>
            <person name="Secka A."/>
            <person name="Antonio M."/>
            <person name="Oren A."/>
            <person name="Chaudhuri R.R."/>
            <person name="La Ragione R."/>
            <person name="Hildebrand F."/>
            <person name="Pallen M.J."/>
        </authorList>
    </citation>
    <scope>NUCLEOTIDE SEQUENCE</scope>
    <source>
        <strain evidence="7">CHK147-3167</strain>
    </source>
</reference>
<feature type="binding site" evidence="5">
    <location>
        <position position="7"/>
    </location>
    <ligand>
        <name>Mg(2+)</name>
        <dbReference type="ChEBI" id="CHEBI:18420"/>
    </ligand>
</feature>
<sequence length="395" mass="44357">MKILVLNIGSTSFRFKLYDINRLDLIASGKMENLSTENSYCIYDNLNGKIKFDYNVSNVFDALSLTNKLILNDATGVIDSIDEIAAIGHRVVHGGNFFKNSTIITNDIENKIEQLIPLMPLHGPRTLETIKLCKLLYKNSINVAVFDTAFHQTIPIENQLYAIPIHYYTKYGVRKYGAHGISYSSVLKRYTEIKQINKDSINTIICHLGGGCSMCNIKNGKSFDTTMGFTPLAGLIMASRSGNIDPSIILYLIKNCNISVEQIEKELNEESGYYGITGETDAKKIVEESLKGNPKAIILRKMANNDFKKNLLGMMSINEPDSIILTGGMGTKNKEQRELFLSDLEHFNIIIDKEKNNKVFDSEAIISTNKSIPIYVIPDDEEKEIATECVKILRR</sequence>
<dbReference type="InterPro" id="IPR043129">
    <property type="entry name" value="ATPase_NBD"/>
</dbReference>
<feature type="binding site" evidence="5">
    <location>
        <position position="381"/>
    </location>
    <ligand>
        <name>Mg(2+)</name>
        <dbReference type="ChEBI" id="CHEBI:18420"/>
    </ligand>
</feature>
<dbReference type="InterPro" id="IPR004372">
    <property type="entry name" value="Ac/propionate_kinase"/>
</dbReference>
<dbReference type="HAMAP" id="MF_00020">
    <property type="entry name" value="Acetate_kinase"/>
    <property type="match status" value="1"/>
</dbReference>
<comment type="caution">
    <text evidence="5">Lacks conserved residue(s) required for the propagation of feature annotation.</text>
</comment>
<comment type="function">
    <text evidence="5">Catalyzes the formation of acetyl phosphate from acetate and ATP. Can also catalyze the reverse reaction.</text>
</comment>
<name>A0A9D1CYM8_9FIRM</name>
<dbReference type="GO" id="GO:0000287">
    <property type="term" value="F:magnesium ion binding"/>
    <property type="evidence" value="ECO:0007669"/>
    <property type="project" value="UniProtKB-UniRule"/>
</dbReference>
<dbReference type="PANTHER" id="PTHR21060:SF15">
    <property type="entry name" value="ACETATE KINASE-RELATED"/>
    <property type="match status" value="1"/>
</dbReference>
<comment type="caution">
    <text evidence="7">The sequence shown here is derived from an EMBL/GenBank/DDBJ whole genome shotgun (WGS) entry which is preliminary data.</text>
</comment>
<dbReference type="PRINTS" id="PR00471">
    <property type="entry name" value="ACETATEKNASE"/>
</dbReference>
<dbReference type="NCBIfam" id="TIGR00016">
    <property type="entry name" value="ackA"/>
    <property type="match status" value="1"/>
</dbReference>
<dbReference type="PANTHER" id="PTHR21060">
    <property type="entry name" value="ACETATE KINASE"/>
    <property type="match status" value="1"/>
</dbReference>
<keyword evidence="5" id="KW-0963">Cytoplasm</keyword>
<evidence type="ECO:0000256" key="6">
    <source>
        <dbReference type="RuleBase" id="RU003835"/>
    </source>
</evidence>
<keyword evidence="4 5" id="KW-0067">ATP-binding</keyword>
<evidence type="ECO:0000256" key="1">
    <source>
        <dbReference type="ARBA" id="ARBA00022679"/>
    </source>
</evidence>
<feature type="active site" description="Proton donor/acceptor" evidence="5">
    <location>
        <position position="147"/>
    </location>
</feature>
<keyword evidence="1 5" id="KW-0808">Transferase</keyword>
<keyword evidence="5" id="KW-0479">Metal-binding</keyword>
<feature type="binding site" evidence="5">
    <location>
        <begin position="207"/>
        <end position="211"/>
    </location>
    <ligand>
        <name>ATP</name>
        <dbReference type="ChEBI" id="CHEBI:30616"/>
    </ligand>
</feature>
<protein>
    <recommendedName>
        <fullName evidence="5">Acetate kinase</fullName>
        <ecNumber evidence="5">2.7.2.1</ecNumber>
    </recommendedName>
    <alternativeName>
        <fullName evidence="5">Acetokinase</fullName>
    </alternativeName>
</protein>
<dbReference type="AlphaFoldDB" id="A0A9D1CYM8"/>
<dbReference type="InterPro" id="IPR000890">
    <property type="entry name" value="Aliphatic_acid_kin_short-chain"/>
</dbReference>
<proteinExistence type="inferred from homology"/>
<gene>
    <name evidence="5" type="primary">ackA</name>
    <name evidence="7" type="ORF">IAB27_04005</name>
</gene>